<dbReference type="Gene3D" id="2.30.30.110">
    <property type="match status" value="1"/>
</dbReference>
<dbReference type="Pfam" id="PF02452">
    <property type="entry name" value="PemK_toxin"/>
    <property type="match status" value="1"/>
</dbReference>
<keyword evidence="2" id="KW-1185">Reference proteome</keyword>
<evidence type="ECO:0000313" key="1">
    <source>
        <dbReference type="EMBL" id="CAG8465770.1"/>
    </source>
</evidence>
<organism evidence="1 2">
    <name type="scientific">Gigaspora margarita</name>
    <dbReference type="NCBI Taxonomy" id="4874"/>
    <lineage>
        <taxon>Eukaryota</taxon>
        <taxon>Fungi</taxon>
        <taxon>Fungi incertae sedis</taxon>
        <taxon>Mucoromycota</taxon>
        <taxon>Glomeromycotina</taxon>
        <taxon>Glomeromycetes</taxon>
        <taxon>Diversisporales</taxon>
        <taxon>Gigasporaceae</taxon>
        <taxon>Gigaspora</taxon>
    </lineage>
</organism>
<gene>
    <name evidence="1" type="ORF">GMARGA_LOCUS531</name>
</gene>
<protein>
    <submittedName>
        <fullName evidence="1">22866_t:CDS:1</fullName>
    </submittedName>
</protein>
<dbReference type="InterPro" id="IPR003477">
    <property type="entry name" value="PemK-like"/>
</dbReference>
<proteinExistence type="predicted"/>
<dbReference type="SUPFAM" id="SSF50118">
    <property type="entry name" value="Cell growth inhibitor/plasmid maintenance toxic component"/>
    <property type="match status" value="1"/>
</dbReference>
<reference evidence="1 2" key="1">
    <citation type="submission" date="2021-06" db="EMBL/GenBank/DDBJ databases">
        <authorList>
            <person name="Kallberg Y."/>
            <person name="Tangrot J."/>
            <person name="Rosling A."/>
        </authorList>
    </citation>
    <scope>NUCLEOTIDE SEQUENCE [LARGE SCALE GENOMIC DNA]</scope>
    <source>
        <strain evidence="1 2">120-4 pot B 10/14</strain>
    </source>
</reference>
<dbReference type="InterPro" id="IPR011067">
    <property type="entry name" value="Plasmid_toxin/cell-grow_inhib"/>
</dbReference>
<comment type="caution">
    <text evidence="1">The sequence shown here is derived from an EMBL/GenBank/DDBJ whole genome shotgun (WGS) entry which is preliminary data.</text>
</comment>
<name>A0ABM8VWR9_GIGMA</name>
<accession>A0ABM8VWR9</accession>
<dbReference type="EMBL" id="CAJVQB010000089">
    <property type="protein sequence ID" value="CAG8465770.1"/>
    <property type="molecule type" value="Genomic_DNA"/>
</dbReference>
<sequence length="134" mass="15524">MTIIIVKENIAKVKQILDQEHCSYEVYYQEKIEAASVEDCDKIKEFSKSWRPVLVISKSIQNDYDEIIVVVPLTTKGIEDIKPFEIFINNTSETGLEQPSKMIVNHPYAIFKELRLVKYLGKVNQETMDKAKKV</sequence>
<evidence type="ECO:0000313" key="2">
    <source>
        <dbReference type="Proteomes" id="UP000789901"/>
    </source>
</evidence>
<dbReference type="Proteomes" id="UP000789901">
    <property type="component" value="Unassembled WGS sequence"/>
</dbReference>